<dbReference type="PANTHER" id="PTHR43222">
    <property type="entry name" value="NUDIX HYDROLASE 23"/>
    <property type="match status" value="1"/>
</dbReference>
<dbReference type="SUPFAM" id="SSF55811">
    <property type="entry name" value="Nudix"/>
    <property type="match status" value="1"/>
</dbReference>
<dbReference type="InterPro" id="IPR015797">
    <property type="entry name" value="NUDIX_hydrolase-like_dom_sf"/>
</dbReference>
<dbReference type="EC" id="3.6.1.-" evidence="4"/>
<comment type="subunit">
    <text evidence="2 4">Monomer.</text>
</comment>
<dbReference type="GO" id="GO:0004787">
    <property type="term" value="F:thiamine diphosphate phosphatase activity"/>
    <property type="evidence" value="ECO:0007669"/>
    <property type="project" value="InterPro"/>
</dbReference>
<organism evidence="6 7">
    <name type="scientific">Leeia aquatica</name>
    <dbReference type="NCBI Taxonomy" id="2725557"/>
    <lineage>
        <taxon>Bacteria</taxon>
        <taxon>Pseudomonadati</taxon>
        <taxon>Pseudomonadota</taxon>
        <taxon>Betaproteobacteria</taxon>
        <taxon>Neisseriales</taxon>
        <taxon>Leeiaceae</taxon>
        <taxon>Leeia</taxon>
    </lineage>
</organism>
<dbReference type="GO" id="GO:0017111">
    <property type="term" value="F:ribonucleoside triphosphate phosphatase activity"/>
    <property type="evidence" value="ECO:0007669"/>
    <property type="project" value="InterPro"/>
</dbReference>
<keyword evidence="7" id="KW-1185">Reference proteome</keyword>
<dbReference type="PROSITE" id="PS51462">
    <property type="entry name" value="NUDIX"/>
    <property type="match status" value="1"/>
</dbReference>
<comment type="cofactor">
    <cofactor evidence="4">
        <name>Mg(2+)</name>
        <dbReference type="ChEBI" id="CHEBI:18420"/>
    </cofactor>
</comment>
<protein>
    <recommendedName>
        <fullName evidence="3 4">Phosphatase NudJ</fullName>
        <ecNumber evidence="4">3.6.1.-</ecNumber>
    </recommendedName>
</protein>
<comment type="similarity">
    <text evidence="1 4">Belongs to the Nudix hydrolase family. NudJ subfamily.</text>
</comment>
<dbReference type="EMBL" id="JABAIM010000001">
    <property type="protein sequence ID" value="NLR74776.1"/>
    <property type="molecule type" value="Genomic_DNA"/>
</dbReference>
<sequence>MVWKPNVTVAAVVEQQGRFLLVEETTADGVRLNQPAGHLEEGESLLAAVVRETREETCRAFTPQAMLGIYRLPLPTLTYLRVAVIGSVGEADPALTLDDGILRTVWLTADELRAQPERLRSPLVLRCVEDYLAGQRFPLSVLVEGA</sequence>
<dbReference type="Proteomes" id="UP000587991">
    <property type="component" value="Unassembled WGS sequence"/>
</dbReference>
<evidence type="ECO:0000256" key="3">
    <source>
        <dbReference type="ARBA" id="ARBA00015552"/>
    </source>
</evidence>
<evidence type="ECO:0000256" key="1">
    <source>
        <dbReference type="ARBA" id="ARBA00007608"/>
    </source>
</evidence>
<evidence type="ECO:0000256" key="4">
    <source>
        <dbReference type="RuleBase" id="RU364043"/>
    </source>
</evidence>
<dbReference type="AlphaFoldDB" id="A0A847SB69"/>
<evidence type="ECO:0000259" key="5">
    <source>
        <dbReference type="PROSITE" id="PS51462"/>
    </source>
</evidence>
<keyword evidence="4" id="KW-0460">Magnesium</keyword>
<keyword evidence="4 6" id="KW-0378">Hydrolase</keyword>
<gene>
    <name evidence="4" type="primary">nudJ</name>
    <name evidence="6" type="ORF">HF682_06335</name>
</gene>
<evidence type="ECO:0000313" key="6">
    <source>
        <dbReference type="EMBL" id="NLR74776.1"/>
    </source>
</evidence>
<dbReference type="InterPro" id="IPR000086">
    <property type="entry name" value="NUDIX_hydrolase_dom"/>
</dbReference>
<feature type="domain" description="Nudix hydrolase" evidence="5">
    <location>
        <begin position="2"/>
        <end position="129"/>
    </location>
</feature>
<dbReference type="InterPro" id="IPR033713">
    <property type="entry name" value="NudJ"/>
</dbReference>
<evidence type="ECO:0000256" key="2">
    <source>
        <dbReference type="ARBA" id="ARBA00011245"/>
    </source>
</evidence>
<dbReference type="CDD" id="cd03675">
    <property type="entry name" value="NUDIX_Hydrolase"/>
    <property type="match status" value="1"/>
</dbReference>
<dbReference type="GO" id="GO:0017110">
    <property type="term" value="F:nucleoside diphosphate phosphatase activity"/>
    <property type="evidence" value="ECO:0007669"/>
    <property type="project" value="InterPro"/>
</dbReference>
<dbReference type="Pfam" id="PF00293">
    <property type="entry name" value="NUDIX"/>
    <property type="match status" value="1"/>
</dbReference>
<accession>A0A847SB69</accession>
<comment type="caution">
    <text evidence="6">The sequence shown here is derived from an EMBL/GenBank/DDBJ whole genome shotgun (WGS) entry which is preliminary data.</text>
</comment>
<evidence type="ECO:0000313" key="7">
    <source>
        <dbReference type="Proteomes" id="UP000587991"/>
    </source>
</evidence>
<name>A0A847SB69_9NEIS</name>
<dbReference type="PANTHER" id="PTHR43222:SF11">
    <property type="entry name" value="PHOSPHATASE NUDJ"/>
    <property type="match status" value="1"/>
</dbReference>
<proteinExistence type="inferred from homology"/>
<reference evidence="6 7" key="1">
    <citation type="submission" date="2020-04" db="EMBL/GenBank/DDBJ databases">
        <title>Draft genome of Leeia sp. IMCC25680.</title>
        <authorList>
            <person name="Song J."/>
            <person name="Cho J.-C."/>
        </authorList>
    </citation>
    <scope>NUCLEOTIDE SEQUENCE [LARGE SCALE GENOMIC DNA]</scope>
    <source>
        <strain evidence="6 7">IMCC25680</strain>
    </source>
</reference>
<dbReference type="Gene3D" id="3.90.79.10">
    <property type="entry name" value="Nucleoside Triphosphate Pyrophosphohydrolase"/>
    <property type="match status" value="1"/>
</dbReference>